<feature type="region of interest" description="Disordered" evidence="5">
    <location>
        <begin position="1"/>
        <end position="191"/>
    </location>
</feature>
<dbReference type="STRING" id="743788.S8FSF9"/>
<dbReference type="InParanoid" id="S8FSF9"/>
<dbReference type="GO" id="GO:0008270">
    <property type="term" value="F:zinc ion binding"/>
    <property type="evidence" value="ECO:0007669"/>
    <property type="project" value="UniProtKB-KW"/>
</dbReference>
<evidence type="ECO:0000256" key="1">
    <source>
        <dbReference type="ARBA" id="ARBA00022723"/>
    </source>
</evidence>
<keyword evidence="8" id="KW-1185">Reference proteome</keyword>
<evidence type="ECO:0000256" key="4">
    <source>
        <dbReference type="PROSITE-ProRule" id="PRU00175"/>
    </source>
</evidence>
<dbReference type="PROSITE" id="PS00518">
    <property type="entry name" value="ZF_RING_1"/>
    <property type="match status" value="1"/>
</dbReference>
<evidence type="ECO:0000256" key="5">
    <source>
        <dbReference type="SAM" id="MobiDB-lite"/>
    </source>
</evidence>
<dbReference type="InterPro" id="IPR001841">
    <property type="entry name" value="Znf_RING"/>
</dbReference>
<keyword evidence="1" id="KW-0479">Metal-binding</keyword>
<dbReference type="InterPro" id="IPR013083">
    <property type="entry name" value="Znf_RING/FYVE/PHD"/>
</dbReference>
<sequence>MKTRNIATRRPSAPRARASGSRKARSARVGRGRVRKPAVGKEDDESEAEESATEDVPTRASKRRKISDDVSEDTTPAQSVSAPPAPRRSSRRSEPTSKVAVDDDATSTPEPKRPSASARRRSIAACNVPTAVDKGEEKALQEEKRSLKRDRQAFEQETQRERAELNKRENKAEKRDSQLKSKLAAVKEKERDAKKRETECKKWEQTLKKREAEFAQREADLEERKKELQKKEQEIGDKALGVNMSRSDEAIDELDAKWQCALCFDVMACPYSLSPAQCGHTYCAVCILKWYFTNLCEACGDWCNHLDCPLCRTVLPRPVEPNERPRQMYALPFTPARAADERVTQLVDSLSGPVPESPTKASSSKRGKGKGKKKQVASTGGSDAEPSTPSTGWEYGGTLREEWQARSSRGRTEMRHLITQWPQMTAAQLRAFKVHICAPA</sequence>
<dbReference type="SUPFAM" id="SSF57850">
    <property type="entry name" value="RING/U-box"/>
    <property type="match status" value="1"/>
</dbReference>
<evidence type="ECO:0000256" key="3">
    <source>
        <dbReference type="ARBA" id="ARBA00022833"/>
    </source>
</evidence>
<dbReference type="Proteomes" id="UP000015241">
    <property type="component" value="Unassembled WGS sequence"/>
</dbReference>
<dbReference type="Gene3D" id="3.30.40.10">
    <property type="entry name" value="Zinc/RING finger domain, C3HC4 (zinc finger)"/>
    <property type="match status" value="1"/>
</dbReference>
<proteinExistence type="predicted"/>
<feature type="domain" description="RING-type" evidence="6">
    <location>
        <begin position="260"/>
        <end position="312"/>
    </location>
</feature>
<gene>
    <name evidence="7" type="ORF">FOMPIDRAFT_1023444</name>
</gene>
<keyword evidence="3" id="KW-0862">Zinc</keyword>
<feature type="compositionally biased region" description="Polar residues" evidence="5">
    <location>
        <begin position="376"/>
        <end position="391"/>
    </location>
</feature>
<evidence type="ECO:0000256" key="2">
    <source>
        <dbReference type="ARBA" id="ARBA00022771"/>
    </source>
</evidence>
<dbReference type="PROSITE" id="PS50089">
    <property type="entry name" value="ZF_RING_2"/>
    <property type="match status" value="1"/>
</dbReference>
<feature type="compositionally biased region" description="Basic and acidic residues" evidence="5">
    <location>
        <begin position="133"/>
        <end position="191"/>
    </location>
</feature>
<feature type="compositionally biased region" description="Basic residues" evidence="5">
    <location>
        <begin position="363"/>
        <end position="375"/>
    </location>
</feature>
<feature type="compositionally biased region" description="Basic residues" evidence="5">
    <location>
        <begin position="20"/>
        <end position="38"/>
    </location>
</feature>
<dbReference type="EMBL" id="KE504144">
    <property type="protein sequence ID" value="EPT01140.1"/>
    <property type="molecule type" value="Genomic_DNA"/>
</dbReference>
<organism evidence="7 8">
    <name type="scientific">Fomitopsis schrenkii</name>
    <name type="common">Brown rot fungus</name>
    <dbReference type="NCBI Taxonomy" id="2126942"/>
    <lineage>
        <taxon>Eukaryota</taxon>
        <taxon>Fungi</taxon>
        <taxon>Dikarya</taxon>
        <taxon>Basidiomycota</taxon>
        <taxon>Agaricomycotina</taxon>
        <taxon>Agaricomycetes</taxon>
        <taxon>Polyporales</taxon>
        <taxon>Fomitopsis</taxon>
    </lineage>
</organism>
<dbReference type="InterPro" id="IPR018957">
    <property type="entry name" value="Znf_C3HC4_RING-type"/>
</dbReference>
<feature type="region of interest" description="Disordered" evidence="5">
    <location>
        <begin position="348"/>
        <end position="399"/>
    </location>
</feature>
<evidence type="ECO:0000259" key="6">
    <source>
        <dbReference type="PROSITE" id="PS50089"/>
    </source>
</evidence>
<dbReference type="OrthoDB" id="6105938at2759"/>
<name>S8FSF9_FOMSC</name>
<dbReference type="AlphaFoldDB" id="S8FSF9"/>
<dbReference type="Pfam" id="PF00097">
    <property type="entry name" value="zf-C3HC4"/>
    <property type="match status" value="1"/>
</dbReference>
<evidence type="ECO:0000313" key="7">
    <source>
        <dbReference type="EMBL" id="EPT01140.1"/>
    </source>
</evidence>
<dbReference type="InterPro" id="IPR017907">
    <property type="entry name" value="Znf_RING_CS"/>
</dbReference>
<feature type="compositionally biased region" description="Acidic residues" evidence="5">
    <location>
        <begin position="42"/>
        <end position="53"/>
    </location>
</feature>
<dbReference type="eggNOG" id="ENOG502SP5M">
    <property type="taxonomic scope" value="Eukaryota"/>
</dbReference>
<keyword evidence="2 4" id="KW-0863">Zinc-finger</keyword>
<feature type="compositionally biased region" description="Low complexity" evidence="5">
    <location>
        <begin position="9"/>
        <end position="19"/>
    </location>
</feature>
<reference evidence="7 8" key="1">
    <citation type="journal article" date="2012" name="Science">
        <title>The Paleozoic origin of enzymatic lignin decomposition reconstructed from 31 fungal genomes.</title>
        <authorList>
            <person name="Floudas D."/>
            <person name="Binder M."/>
            <person name="Riley R."/>
            <person name="Barry K."/>
            <person name="Blanchette R.A."/>
            <person name="Henrissat B."/>
            <person name="Martinez A.T."/>
            <person name="Otillar R."/>
            <person name="Spatafora J.W."/>
            <person name="Yadav J.S."/>
            <person name="Aerts A."/>
            <person name="Benoit I."/>
            <person name="Boyd A."/>
            <person name="Carlson A."/>
            <person name="Copeland A."/>
            <person name="Coutinho P.M."/>
            <person name="de Vries R.P."/>
            <person name="Ferreira P."/>
            <person name="Findley K."/>
            <person name="Foster B."/>
            <person name="Gaskell J."/>
            <person name="Glotzer D."/>
            <person name="Gorecki P."/>
            <person name="Heitman J."/>
            <person name="Hesse C."/>
            <person name="Hori C."/>
            <person name="Igarashi K."/>
            <person name="Jurgens J.A."/>
            <person name="Kallen N."/>
            <person name="Kersten P."/>
            <person name="Kohler A."/>
            <person name="Kuees U."/>
            <person name="Kumar T.K.A."/>
            <person name="Kuo A."/>
            <person name="LaButti K."/>
            <person name="Larrondo L.F."/>
            <person name="Lindquist E."/>
            <person name="Ling A."/>
            <person name="Lombard V."/>
            <person name="Lucas S."/>
            <person name="Lundell T."/>
            <person name="Martin R."/>
            <person name="McLaughlin D.J."/>
            <person name="Morgenstern I."/>
            <person name="Morin E."/>
            <person name="Murat C."/>
            <person name="Nagy L.G."/>
            <person name="Nolan M."/>
            <person name="Ohm R.A."/>
            <person name="Patyshakuliyeva A."/>
            <person name="Rokas A."/>
            <person name="Ruiz-Duenas F.J."/>
            <person name="Sabat G."/>
            <person name="Salamov A."/>
            <person name="Samejima M."/>
            <person name="Schmutz J."/>
            <person name="Slot J.C."/>
            <person name="St John F."/>
            <person name="Stenlid J."/>
            <person name="Sun H."/>
            <person name="Sun S."/>
            <person name="Syed K."/>
            <person name="Tsang A."/>
            <person name="Wiebenga A."/>
            <person name="Young D."/>
            <person name="Pisabarro A."/>
            <person name="Eastwood D.C."/>
            <person name="Martin F."/>
            <person name="Cullen D."/>
            <person name="Grigoriev I.V."/>
            <person name="Hibbett D.S."/>
        </authorList>
    </citation>
    <scope>NUCLEOTIDE SEQUENCE</scope>
    <source>
        <strain evidence="8">FP-58527</strain>
    </source>
</reference>
<accession>S8FSF9</accession>
<dbReference type="HOGENOM" id="CLU_064533_0_0_1"/>
<protein>
    <recommendedName>
        <fullName evidence="6">RING-type domain-containing protein</fullName>
    </recommendedName>
</protein>
<evidence type="ECO:0000313" key="8">
    <source>
        <dbReference type="Proteomes" id="UP000015241"/>
    </source>
</evidence>